<protein>
    <submittedName>
        <fullName evidence="2">Uncharacterized protein</fullName>
    </submittedName>
</protein>
<evidence type="ECO:0000313" key="2">
    <source>
        <dbReference type="EMBL" id="KAL0472896.1"/>
    </source>
</evidence>
<keyword evidence="3" id="KW-1185">Reference proteome</keyword>
<feature type="compositionally biased region" description="Basic and acidic residues" evidence="1">
    <location>
        <begin position="29"/>
        <end position="39"/>
    </location>
</feature>
<dbReference type="Proteomes" id="UP001451303">
    <property type="component" value="Unassembled WGS sequence"/>
</dbReference>
<organism evidence="2 3">
    <name type="scientific">Neurospora intermedia</name>
    <dbReference type="NCBI Taxonomy" id="5142"/>
    <lineage>
        <taxon>Eukaryota</taxon>
        <taxon>Fungi</taxon>
        <taxon>Dikarya</taxon>
        <taxon>Ascomycota</taxon>
        <taxon>Pezizomycotina</taxon>
        <taxon>Sordariomycetes</taxon>
        <taxon>Sordariomycetidae</taxon>
        <taxon>Sordariales</taxon>
        <taxon>Sordariaceae</taxon>
        <taxon>Neurospora</taxon>
    </lineage>
</organism>
<evidence type="ECO:0000313" key="3">
    <source>
        <dbReference type="Proteomes" id="UP001451303"/>
    </source>
</evidence>
<feature type="region of interest" description="Disordered" evidence="1">
    <location>
        <begin position="123"/>
        <end position="170"/>
    </location>
</feature>
<reference evidence="2 3" key="1">
    <citation type="submission" date="2023-09" db="EMBL/GenBank/DDBJ databases">
        <title>Multi-omics analysis of a traditional fermented food reveals byproduct-associated fungal strains for waste-to-food upcycling.</title>
        <authorList>
            <consortium name="Lawrence Berkeley National Laboratory"/>
            <person name="Rekdal V.M."/>
            <person name="Villalobos-Escobedo J.M."/>
            <person name="Rodriguez-Valeron N."/>
            <person name="Garcia M.O."/>
            <person name="Vasquez D.P."/>
            <person name="Damayanti I."/>
            <person name="Sorensen P.M."/>
            <person name="Baidoo E.E."/>
            <person name="De Carvalho A.C."/>
            <person name="Riley R."/>
            <person name="Lipzen A."/>
            <person name="He G."/>
            <person name="Yan M."/>
            <person name="Haridas S."/>
            <person name="Daum C."/>
            <person name="Yoshinaga Y."/>
            <person name="Ng V."/>
            <person name="Grigoriev I.V."/>
            <person name="Munk R."/>
            <person name="Nuraida L."/>
            <person name="Wijaya C.H."/>
            <person name="Morales P.-C."/>
            <person name="Keasling J.D."/>
        </authorList>
    </citation>
    <scope>NUCLEOTIDE SEQUENCE [LARGE SCALE GENOMIC DNA]</scope>
    <source>
        <strain evidence="2 3">FGSC 2613</strain>
    </source>
</reference>
<dbReference type="EMBL" id="JAVLET010000002">
    <property type="protein sequence ID" value="KAL0472896.1"/>
    <property type="molecule type" value="Genomic_DNA"/>
</dbReference>
<feature type="compositionally biased region" description="Polar residues" evidence="1">
    <location>
        <begin position="145"/>
        <end position="155"/>
    </location>
</feature>
<comment type="caution">
    <text evidence="2">The sequence shown here is derived from an EMBL/GenBank/DDBJ whole genome shotgun (WGS) entry which is preliminary data.</text>
</comment>
<name>A0ABR3DM41_NEUIN</name>
<sequence length="170" mass="18663">MPDPRCPDRTNDARVFTVVDLLQQISRSEAQRRQADSNREVAPPYSFRPTAGETTIGWNRDTMAEPPSYSLCMSTSRTHTHQELRSGGALGDYQDRFNELVAPAARSALIENARPTIEIQGQARLSGIPPPPYAAPATDNRASKMATQAGETSRSAYPREGPRRGNMGGY</sequence>
<feature type="region of interest" description="Disordered" evidence="1">
    <location>
        <begin position="28"/>
        <end position="59"/>
    </location>
</feature>
<accession>A0ABR3DM41</accession>
<evidence type="ECO:0000256" key="1">
    <source>
        <dbReference type="SAM" id="MobiDB-lite"/>
    </source>
</evidence>
<proteinExistence type="predicted"/>
<gene>
    <name evidence="2" type="ORF">QR685DRAFT_541582</name>
</gene>